<protein>
    <recommendedName>
        <fullName evidence="10">G-protein coupled receptors family 1 profile domain-containing protein</fullName>
    </recommendedName>
</protein>
<keyword evidence="8" id="KW-0807">Transducer</keyword>
<evidence type="ECO:0000256" key="1">
    <source>
        <dbReference type="ARBA" id="ARBA00004651"/>
    </source>
</evidence>
<evidence type="ECO:0000313" key="12">
    <source>
        <dbReference type="Proteomes" id="UP001479436"/>
    </source>
</evidence>
<sequence>MVMVRKQTWPSFPLSPIPRQVASDILQTEHMNLKFGATHWRSLFHQGLLFWILLNLPKIFGQTVEHSDNELNLYTTNYPGSILIFISGISSSMLNVFGSSYVIYISWADYKSSATFTNPLLRFPYHSACISLGFGVLSSINLGYASIYGKPLEGTPCNVLALLIYSLLLLDILLVGAIAFSTYLKICRNHRVDFGKFDWKLLVVCFCLVTLITAVSSLLDGFGGDTYWCFINDKQNSGERLSITYFLLIIYISLLLITSSYLMVMNRLNVITERMLQLIEKSKECSRAISIQSRVDSESETSSANSSDNLSEFTEKLEIPGTLDRATQRIFTHVLLHLLHYIPMMVYLIGKLCSYYTSWVYTVSIVLINTGGIWRALYYGKGVASKKALGNLR</sequence>
<feature type="transmembrane region" description="Helical" evidence="9">
    <location>
        <begin position="125"/>
        <end position="147"/>
    </location>
</feature>
<evidence type="ECO:0000256" key="4">
    <source>
        <dbReference type="ARBA" id="ARBA00022989"/>
    </source>
</evidence>
<keyword evidence="5" id="KW-0297">G-protein coupled receptor</keyword>
<keyword evidence="12" id="KW-1185">Reference proteome</keyword>
<keyword evidence="2" id="KW-1003">Cell membrane</keyword>
<evidence type="ECO:0000256" key="5">
    <source>
        <dbReference type="ARBA" id="ARBA00023040"/>
    </source>
</evidence>
<feature type="transmembrane region" description="Helical" evidence="9">
    <location>
        <begin position="159"/>
        <end position="180"/>
    </location>
</feature>
<dbReference type="EMBL" id="JASJQH010006937">
    <property type="protein sequence ID" value="KAK9722911.1"/>
    <property type="molecule type" value="Genomic_DNA"/>
</dbReference>
<gene>
    <name evidence="11" type="ORF">K7432_002346</name>
</gene>
<accession>A0ABR2W8W0</accession>
<dbReference type="Proteomes" id="UP001479436">
    <property type="component" value="Unassembled WGS sequence"/>
</dbReference>
<name>A0ABR2W8W0_9FUNG</name>
<proteinExistence type="predicted"/>
<feature type="transmembrane region" description="Helical" evidence="9">
    <location>
        <begin position="201"/>
        <end position="223"/>
    </location>
</feature>
<evidence type="ECO:0000256" key="2">
    <source>
        <dbReference type="ARBA" id="ARBA00022475"/>
    </source>
</evidence>
<keyword evidence="7" id="KW-0675">Receptor</keyword>
<organism evidence="11 12">
    <name type="scientific">Basidiobolus ranarum</name>
    <dbReference type="NCBI Taxonomy" id="34480"/>
    <lineage>
        <taxon>Eukaryota</taxon>
        <taxon>Fungi</taxon>
        <taxon>Fungi incertae sedis</taxon>
        <taxon>Zoopagomycota</taxon>
        <taxon>Entomophthoromycotina</taxon>
        <taxon>Basidiobolomycetes</taxon>
        <taxon>Basidiobolales</taxon>
        <taxon>Basidiobolaceae</taxon>
        <taxon>Basidiobolus</taxon>
    </lineage>
</organism>
<evidence type="ECO:0000259" key="10">
    <source>
        <dbReference type="PROSITE" id="PS50262"/>
    </source>
</evidence>
<dbReference type="PROSITE" id="PS50262">
    <property type="entry name" value="G_PROTEIN_RECEP_F1_2"/>
    <property type="match status" value="1"/>
</dbReference>
<dbReference type="PANTHER" id="PTHR24228:SF59">
    <property type="entry name" value="NEUROPEPTIDE RECEPTOR 15"/>
    <property type="match status" value="1"/>
</dbReference>
<comment type="caution">
    <text evidence="11">The sequence shown here is derived from an EMBL/GenBank/DDBJ whole genome shotgun (WGS) entry which is preliminary data.</text>
</comment>
<dbReference type="PANTHER" id="PTHR24228">
    <property type="entry name" value="B2 BRADYKININ RECEPTOR/ANGIOTENSIN II RECEPTOR"/>
    <property type="match status" value="1"/>
</dbReference>
<evidence type="ECO:0000313" key="11">
    <source>
        <dbReference type="EMBL" id="KAK9722911.1"/>
    </source>
</evidence>
<keyword evidence="4 9" id="KW-1133">Transmembrane helix</keyword>
<evidence type="ECO:0000256" key="7">
    <source>
        <dbReference type="ARBA" id="ARBA00023170"/>
    </source>
</evidence>
<dbReference type="InterPro" id="IPR017452">
    <property type="entry name" value="GPCR_Rhodpsn_7TM"/>
</dbReference>
<feature type="transmembrane region" description="Helical" evidence="9">
    <location>
        <begin position="243"/>
        <end position="264"/>
    </location>
</feature>
<keyword evidence="3 9" id="KW-0812">Transmembrane</keyword>
<feature type="transmembrane region" description="Helical" evidence="9">
    <location>
        <begin position="43"/>
        <end position="60"/>
    </location>
</feature>
<keyword evidence="6 9" id="KW-0472">Membrane</keyword>
<feature type="transmembrane region" description="Helical" evidence="9">
    <location>
        <begin position="80"/>
        <end position="104"/>
    </location>
</feature>
<evidence type="ECO:0000256" key="6">
    <source>
        <dbReference type="ARBA" id="ARBA00023136"/>
    </source>
</evidence>
<reference evidence="11 12" key="1">
    <citation type="submission" date="2023-04" db="EMBL/GenBank/DDBJ databases">
        <title>Genome of Basidiobolus ranarum AG-B5.</title>
        <authorList>
            <person name="Stajich J.E."/>
            <person name="Carter-House D."/>
            <person name="Gryganskyi A."/>
        </authorList>
    </citation>
    <scope>NUCLEOTIDE SEQUENCE [LARGE SCALE GENOMIC DNA]</scope>
    <source>
        <strain evidence="11 12">AG-B5</strain>
    </source>
</reference>
<feature type="transmembrane region" description="Helical" evidence="9">
    <location>
        <begin position="330"/>
        <end position="350"/>
    </location>
</feature>
<evidence type="ECO:0000256" key="9">
    <source>
        <dbReference type="SAM" id="Phobius"/>
    </source>
</evidence>
<comment type="subcellular location">
    <subcellularLocation>
        <location evidence="1">Cell membrane</location>
        <topology evidence="1">Multi-pass membrane protein</topology>
    </subcellularLocation>
</comment>
<feature type="domain" description="G-protein coupled receptors family 1 profile" evidence="10">
    <location>
        <begin position="80"/>
        <end position="379"/>
    </location>
</feature>
<evidence type="ECO:0000256" key="8">
    <source>
        <dbReference type="ARBA" id="ARBA00023224"/>
    </source>
</evidence>
<evidence type="ECO:0000256" key="3">
    <source>
        <dbReference type="ARBA" id="ARBA00022692"/>
    </source>
</evidence>
<dbReference type="Gene3D" id="1.20.1070.10">
    <property type="entry name" value="Rhodopsin 7-helix transmembrane proteins"/>
    <property type="match status" value="1"/>
</dbReference>
<dbReference type="SUPFAM" id="SSF81321">
    <property type="entry name" value="Family A G protein-coupled receptor-like"/>
    <property type="match status" value="1"/>
</dbReference>
<feature type="transmembrane region" description="Helical" evidence="9">
    <location>
        <begin position="356"/>
        <end position="377"/>
    </location>
</feature>